<dbReference type="GeneID" id="92794339"/>
<evidence type="ECO:0000313" key="2">
    <source>
        <dbReference type="EMBL" id="EDP10297.1"/>
    </source>
</evidence>
<reference evidence="2 3" key="2">
    <citation type="submission" date="2007-09" db="EMBL/GenBank/DDBJ databases">
        <authorList>
            <person name="Fulton L."/>
            <person name="Clifton S."/>
            <person name="Fulton B."/>
            <person name="Xu J."/>
            <person name="Minx P."/>
            <person name="Pepin K.H."/>
            <person name="Johnson M."/>
            <person name="Thiruvilangam P."/>
            <person name="Bhonagiri V."/>
            <person name="Nash W.E."/>
            <person name="Mardis E.R."/>
            <person name="Wilson R.K."/>
        </authorList>
    </citation>
    <scope>NUCLEOTIDE SEQUENCE [LARGE SCALE GENOMIC DNA]</scope>
    <source>
        <strain evidence="2 3">DSM 3991</strain>
    </source>
</reference>
<dbReference type="EMBL" id="ABAW02000025">
    <property type="protein sequence ID" value="EDP10297.1"/>
    <property type="molecule type" value="Genomic_DNA"/>
</dbReference>
<keyword evidence="1" id="KW-0732">Signal</keyword>
<evidence type="ECO:0000256" key="1">
    <source>
        <dbReference type="SAM" id="SignalP"/>
    </source>
</evidence>
<accession>A8RFP9</accession>
<dbReference type="PROSITE" id="PS51257">
    <property type="entry name" value="PROKAR_LIPOPROTEIN"/>
    <property type="match status" value="1"/>
</dbReference>
<feature type="signal peptide" evidence="1">
    <location>
        <begin position="1"/>
        <end position="19"/>
    </location>
</feature>
<gene>
    <name evidence="2" type="ORF">EUBDOL_02312</name>
</gene>
<proteinExistence type="predicted"/>
<evidence type="ECO:0008006" key="4">
    <source>
        <dbReference type="Google" id="ProtNLM"/>
    </source>
</evidence>
<dbReference type="Proteomes" id="UP000004090">
    <property type="component" value="Unassembled WGS sequence"/>
</dbReference>
<sequence>MKIQKIMLFLLITSTSLFGCQKSTEKVDSTPMNVDNADTNIDRYKIAQKNNLSIKNFSLINKFSSYTNENGIQIKMNYNVEGANSEKVKTENSYSLLNESGQSIMDTNYWYNGNYELVDDGDIRQKKETKPETINKEIQTMLSSSFVSLDNINENMIQKNSDRYNIKLTIDNKGIIEKILESIEATTDDSNKMIIEKVNKFNISYVIKDNYIIEENIVFDVISEGNRIKGNNLVKFNPICPKLNFPKNIDKFEEVRD</sequence>
<organism evidence="2 3">
    <name type="scientific">Amedibacillus dolichus DSM 3991</name>
    <dbReference type="NCBI Taxonomy" id="428127"/>
    <lineage>
        <taxon>Bacteria</taxon>
        <taxon>Bacillati</taxon>
        <taxon>Bacillota</taxon>
        <taxon>Erysipelotrichia</taxon>
        <taxon>Erysipelotrichales</taxon>
        <taxon>Erysipelotrichaceae</taxon>
        <taxon>Amedibacillus</taxon>
    </lineage>
</organism>
<evidence type="ECO:0000313" key="3">
    <source>
        <dbReference type="Proteomes" id="UP000004090"/>
    </source>
</evidence>
<dbReference type="STRING" id="428127.EUBDOL_02312"/>
<comment type="caution">
    <text evidence="2">The sequence shown here is derived from an EMBL/GenBank/DDBJ whole genome shotgun (WGS) entry which is preliminary data.</text>
</comment>
<reference evidence="2 3" key="1">
    <citation type="submission" date="2007-09" db="EMBL/GenBank/DDBJ databases">
        <title>Draft genome sequence of Eubacterium dolichum (DSM 3991).</title>
        <authorList>
            <person name="Sudarsanam P."/>
            <person name="Ley R."/>
            <person name="Guruge J."/>
            <person name="Turnbaugh P.J."/>
            <person name="Mahowald M."/>
            <person name="Liep D."/>
            <person name="Gordon J."/>
        </authorList>
    </citation>
    <scope>NUCLEOTIDE SEQUENCE [LARGE SCALE GENOMIC DNA]</scope>
    <source>
        <strain evidence="2 3">DSM 3991</strain>
    </source>
</reference>
<feature type="chain" id="PRO_5038870515" description="Lipoprotein" evidence="1">
    <location>
        <begin position="20"/>
        <end position="257"/>
    </location>
</feature>
<name>A8RFP9_9FIRM</name>
<dbReference type="AlphaFoldDB" id="A8RFP9"/>
<dbReference type="RefSeq" id="WP_004800942.1">
    <property type="nucleotide sequence ID" value="NZ_DS483478.1"/>
</dbReference>
<protein>
    <recommendedName>
        <fullName evidence="4">Lipoprotein</fullName>
    </recommendedName>
</protein>
<dbReference type="HOGENOM" id="CLU_1080713_0_0_9"/>